<evidence type="ECO:0000256" key="6">
    <source>
        <dbReference type="ARBA" id="ARBA00023136"/>
    </source>
</evidence>
<feature type="domain" description="ABC transmembrane type-1" evidence="8">
    <location>
        <begin position="58"/>
        <end position="238"/>
    </location>
</feature>
<dbReference type="PANTHER" id="PTHR30151">
    <property type="entry name" value="ALKANE SULFONATE ABC TRANSPORTER-RELATED, MEMBRANE SUBUNIT"/>
    <property type="match status" value="1"/>
</dbReference>
<keyword evidence="5 7" id="KW-1133">Transmembrane helix</keyword>
<feature type="transmembrane region" description="Helical" evidence="7">
    <location>
        <begin position="124"/>
        <end position="143"/>
    </location>
</feature>
<keyword evidence="6 7" id="KW-0472">Membrane</keyword>
<dbReference type="KEGG" id="tta:Theth_0094"/>
<feature type="transmembrane region" description="Helical" evidence="7">
    <location>
        <begin position="65"/>
        <end position="86"/>
    </location>
</feature>
<dbReference type="STRING" id="688269.Theth_0094"/>
<dbReference type="InterPro" id="IPR035906">
    <property type="entry name" value="MetI-like_sf"/>
</dbReference>
<keyword evidence="4 7" id="KW-0812">Transmembrane</keyword>
<dbReference type="HOGENOM" id="CLU_046113_4_1_0"/>
<feature type="transmembrane region" description="Helical" evidence="7">
    <location>
        <begin position="98"/>
        <end position="118"/>
    </location>
</feature>
<evidence type="ECO:0000256" key="4">
    <source>
        <dbReference type="ARBA" id="ARBA00022692"/>
    </source>
</evidence>
<feature type="transmembrane region" description="Helical" evidence="7">
    <location>
        <begin position="220"/>
        <end position="242"/>
    </location>
</feature>
<reference evidence="9 10" key="1">
    <citation type="submission" date="2010-11" db="EMBL/GenBank/DDBJ databases">
        <title>The complete genome of Thermotoga thermarum DSM 5069.</title>
        <authorList>
            <consortium name="US DOE Joint Genome Institute (JGI-PGF)"/>
            <person name="Lucas S."/>
            <person name="Copeland A."/>
            <person name="Lapidus A."/>
            <person name="Bruce D."/>
            <person name="Goodwin L."/>
            <person name="Pitluck S."/>
            <person name="Kyrpides N."/>
            <person name="Mavromatis K."/>
            <person name="Ivanova N."/>
            <person name="Zeytun A."/>
            <person name="Brettin T."/>
            <person name="Detter J.C."/>
            <person name="Tapia R."/>
            <person name="Han C."/>
            <person name="Land M."/>
            <person name="Hauser L."/>
            <person name="Markowitz V."/>
            <person name="Cheng J.-F."/>
            <person name="Hugenholtz P."/>
            <person name="Woyke T."/>
            <person name="Wu D."/>
            <person name="Spring S."/>
            <person name="Schroeder M."/>
            <person name="Brambilla E."/>
            <person name="Klenk H.-P."/>
            <person name="Eisen J.A."/>
        </authorList>
    </citation>
    <scope>NUCLEOTIDE SEQUENCE [LARGE SCALE GENOMIC DNA]</scope>
    <source>
        <strain evidence="9 10">DSM 5069</strain>
    </source>
</reference>
<protein>
    <submittedName>
        <fullName evidence="9">Binding-protein-dependent transport systems inner membrane component</fullName>
    </submittedName>
</protein>
<evidence type="ECO:0000256" key="2">
    <source>
        <dbReference type="ARBA" id="ARBA00022448"/>
    </source>
</evidence>
<comment type="similarity">
    <text evidence="7">Belongs to the binding-protein-dependent transport system permease family.</text>
</comment>
<dbReference type="eggNOG" id="COG0600">
    <property type="taxonomic scope" value="Bacteria"/>
</dbReference>
<keyword evidence="2 7" id="KW-0813">Transport</keyword>
<dbReference type="GO" id="GO:0005886">
    <property type="term" value="C:plasma membrane"/>
    <property type="evidence" value="ECO:0007669"/>
    <property type="project" value="UniProtKB-SubCell"/>
</dbReference>
<proteinExistence type="inferred from homology"/>
<evidence type="ECO:0000256" key="7">
    <source>
        <dbReference type="RuleBase" id="RU363032"/>
    </source>
</evidence>
<feature type="transmembrane region" description="Helical" evidence="7">
    <location>
        <begin position="9"/>
        <end position="29"/>
    </location>
</feature>
<sequence length="251" mass="28346" precursor="true">MTTFLRIKWFLLGLAVVLIAWFAISNFLIRSPFIFPGPDLVFKEMWELAKTGELFVLLFNTFAKAILSLSLALLVGTLLGFLMGIFNWFNLMFKPLAMVLRSVPIVSWLSTVLFLWGIGWRSVVFIVFMTLLPQIMFNVAEGVRTIDVKLVEMAKVYNVPKRKVFKTIYMGSLVPFLVSAINVSIGTMWKSAIVAEYLLGGTGLGVRIQEAKFFINTPRVFALTLSAVFVGLGLEFVFSWLWEKKLYGKSG</sequence>
<keyword evidence="3" id="KW-1003">Cell membrane</keyword>
<dbReference type="Proteomes" id="UP000006804">
    <property type="component" value="Chromosome"/>
</dbReference>
<organism evidence="9 10">
    <name type="scientific">Pseudothermotoga thermarum DSM 5069</name>
    <dbReference type="NCBI Taxonomy" id="688269"/>
    <lineage>
        <taxon>Bacteria</taxon>
        <taxon>Thermotogati</taxon>
        <taxon>Thermotogota</taxon>
        <taxon>Thermotogae</taxon>
        <taxon>Thermotogales</taxon>
        <taxon>Thermotogaceae</taxon>
        <taxon>Pseudothermotoga</taxon>
    </lineage>
</organism>
<feature type="transmembrane region" description="Helical" evidence="7">
    <location>
        <begin position="164"/>
        <end position="185"/>
    </location>
</feature>
<dbReference type="Gene3D" id="1.10.3720.10">
    <property type="entry name" value="MetI-like"/>
    <property type="match status" value="1"/>
</dbReference>
<dbReference type="Pfam" id="PF00528">
    <property type="entry name" value="BPD_transp_1"/>
    <property type="match status" value="1"/>
</dbReference>
<dbReference type="SUPFAM" id="SSF161098">
    <property type="entry name" value="MetI-like"/>
    <property type="match status" value="1"/>
</dbReference>
<evidence type="ECO:0000256" key="1">
    <source>
        <dbReference type="ARBA" id="ARBA00004651"/>
    </source>
</evidence>
<dbReference type="InterPro" id="IPR000515">
    <property type="entry name" value="MetI-like"/>
</dbReference>
<dbReference type="OrthoDB" id="9796361at2"/>
<evidence type="ECO:0000259" key="8">
    <source>
        <dbReference type="PROSITE" id="PS50928"/>
    </source>
</evidence>
<evidence type="ECO:0000313" key="9">
    <source>
        <dbReference type="EMBL" id="AEH50200.1"/>
    </source>
</evidence>
<dbReference type="AlphaFoldDB" id="F7YU98"/>
<keyword evidence="10" id="KW-1185">Reference proteome</keyword>
<accession>F7YU98</accession>
<dbReference type="PANTHER" id="PTHR30151:SF38">
    <property type="entry name" value="ALIPHATIC SULFONATES TRANSPORT PERMEASE PROTEIN SSUC-RELATED"/>
    <property type="match status" value="1"/>
</dbReference>
<dbReference type="PROSITE" id="PS50928">
    <property type="entry name" value="ABC_TM1"/>
    <property type="match status" value="1"/>
</dbReference>
<comment type="subcellular location">
    <subcellularLocation>
        <location evidence="1 7">Cell membrane</location>
        <topology evidence="1 7">Multi-pass membrane protein</topology>
    </subcellularLocation>
</comment>
<name>F7YU98_9THEM</name>
<gene>
    <name evidence="9" type="ORF">Theth_0094</name>
</gene>
<dbReference type="PATRIC" id="fig|688269.3.peg.95"/>
<evidence type="ECO:0000256" key="5">
    <source>
        <dbReference type="ARBA" id="ARBA00022989"/>
    </source>
</evidence>
<evidence type="ECO:0000256" key="3">
    <source>
        <dbReference type="ARBA" id="ARBA00022475"/>
    </source>
</evidence>
<dbReference type="CDD" id="cd06261">
    <property type="entry name" value="TM_PBP2"/>
    <property type="match status" value="1"/>
</dbReference>
<dbReference type="GO" id="GO:0055085">
    <property type="term" value="P:transmembrane transport"/>
    <property type="evidence" value="ECO:0007669"/>
    <property type="project" value="InterPro"/>
</dbReference>
<dbReference type="EMBL" id="CP002351">
    <property type="protein sequence ID" value="AEH50200.1"/>
    <property type="molecule type" value="Genomic_DNA"/>
</dbReference>
<evidence type="ECO:0000313" key="10">
    <source>
        <dbReference type="Proteomes" id="UP000006804"/>
    </source>
</evidence>